<keyword evidence="3" id="KW-1185">Reference proteome</keyword>
<reference evidence="3" key="1">
    <citation type="journal article" date="2017" name="Nat. Ecol. Evol.">
        <title>Genome expansion and lineage-specific genetic innovations in the forest pathogenic fungi Armillaria.</title>
        <authorList>
            <person name="Sipos G."/>
            <person name="Prasanna A.N."/>
            <person name="Walter M.C."/>
            <person name="O'Connor E."/>
            <person name="Balint B."/>
            <person name="Krizsan K."/>
            <person name="Kiss B."/>
            <person name="Hess J."/>
            <person name="Varga T."/>
            <person name="Slot J."/>
            <person name="Riley R."/>
            <person name="Boka B."/>
            <person name="Rigling D."/>
            <person name="Barry K."/>
            <person name="Lee J."/>
            <person name="Mihaltcheva S."/>
            <person name="LaButti K."/>
            <person name="Lipzen A."/>
            <person name="Waldron R."/>
            <person name="Moloney N.M."/>
            <person name="Sperisen C."/>
            <person name="Kredics L."/>
            <person name="Vagvoelgyi C."/>
            <person name="Patrignani A."/>
            <person name="Fitzpatrick D."/>
            <person name="Nagy I."/>
            <person name="Doyle S."/>
            <person name="Anderson J.B."/>
            <person name="Grigoriev I.V."/>
            <person name="Gueldener U."/>
            <person name="Muensterkoetter M."/>
            <person name="Nagy L.G."/>
        </authorList>
    </citation>
    <scope>NUCLEOTIDE SEQUENCE [LARGE SCALE GENOMIC DNA]</scope>
    <source>
        <strain evidence="3">C18/9</strain>
    </source>
</reference>
<feature type="compositionally biased region" description="Basic and acidic residues" evidence="1">
    <location>
        <begin position="46"/>
        <end position="65"/>
    </location>
</feature>
<dbReference type="Proteomes" id="UP000219338">
    <property type="component" value="Unassembled WGS sequence"/>
</dbReference>
<dbReference type="AlphaFoldDB" id="A0A284S0V3"/>
<sequence length="119" mass="13447">MATRNNCAQCNTAPQCLTLRCDKVHLPVFGYARGKTNQAMIEWAARPREDRARKDSAAEYEERPSSDANIAIVVKSDGRIRKAIVAVPDSQENALHPRFEDDDVANARDENHFVQHQTR</sequence>
<dbReference type="EMBL" id="FUEG01000024">
    <property type="protein sequence ID" value="SJL14639.1"/>
    <property type="molecule type" value="Genomic_DNA"/>
</dbReference>
<evidence type="ECO:0000313" key="2">
    <source>
        <dbReference type="EMBL" id="SJL14639.1"/>
    </source>
</evidence>
<feature type="compositionally biased region" description="Basic and acidic residues" evidence="1">
    <location>
        <begin position="95"/>
        <end position="113"/>
    </location>
</feature>
<name>A0A284S0V3_ARMOS</name>
<feature type="region of interest" description="Disordered" evidence="1">
    <location>
        <begin position="90"/>
        <end position="119"/>
    </location>
</feature>
<organism evidence="2 3">
    <name type="scientific">Armillaria ostoyae</name>
    <name type="common">Armillaria root rot fungus</name>
    <dbReference type="NCBI Taxonomy" id="47428"/>
    <lineage>
        <taxon>Eukaryota</taxon>
        <taxon>Fungi</taxon>
        <taxon>Dikarya</taxon>
        <taxon>Basidiomycota</taxon>
        <taxon>Agaricomycotina</taxon>
        <taxon>Agaricomycetes</taxon>
        <taxon>Agaricomycetidae</taxon>
        <taxon>Agaricales</taxon>
        <taxon>Marasmiineae</taxon>
        <taxon>Physalacriaceae</taxon>
        <taxon>Armillaria</taxon>
    </lineage>
</organism>
<protein>
    <submittedName>
        <fullName evidence="2">Uncharacterized protein</fullName>
    </submittedName>
</protein>
<evidence type="ECO:0000313" key="3">
    <source>
        <dbReference type="Proteomes" id="UP000219338"/>
    </source>
</evidence>
<accession>A0A284S0V3</accession>
<proteinExistence type="predicted"/>
<feature type="region of interest" description="Disordered" evidence="1">
    <location>
        <begin position="46"/>
        <end position="66"/>
    </location>
</feature>
<gene>
    <name evidence="2" type="ORF">ARMOST_18104</name>
</gene>
<evidence type="ECO:0000256" key="1">
    <source>
        <dbReference type="SAM" id="MobiDB-lite"/>
    </source>
</evidence>